<protein>
    <submittedName>
        <fullName evidence="4">Nucleotide-binding universal stress UspA family protein</fullName>
    </submittedName>
</protein>
<feature type="region of interest" description="Disordered" evidence="2">
    <location>
        <begin position="21"/>
        <end position="40"/>
    </location>
</feature>
<proteinExistence type="inferred from homology"/>
<feature type="domain" description="UspA" evidence="3">
    <location>
        <begin position="40"/>
        <end position="168"/>
    </location>
</feature>
<name>A0AAE3VTT9_9ACTN</name>
<evidence type="ECO:0000313" key="5">
    <source>
        <dbReference type="Proteomes" id="UP001240236"/>
    </source>
</evidence>
<evidence type="ECO:0000259" key="3">
    <source>
        <dbReference type="Pfam" id="PF00582"/>
    </source>
</evidence>
<organism evidence="4 5">
    <name type="scientific">Catenuloplanes indicus</name>
    <dbReference type="NCBI Taxonomy" id="137267"/>
    <lineage>
        <taxon>Bacteria</taxon>
        <taxon>Bacillati</taxon>
        <taxon>Actinomycetota</taxon>
        <taxon>Actinomycetes</taxon>
        <taxon>Micromonosporales</taxon>
        <taxon>Micromonosporaceae</taxon>
        <taxon>Catenuloplanes</taxon>
    </lineage>
</organism>
<feature type="domain" description="UspA" evidence="3">
    <location>
        <begin position="182"/>
        <end position="301"/>
    </location>
</feature>
<dbReference type="PRINTS" id="PR01438">
    <property type="entry name" value="UNVRSLSTRESS"/>
</dbReference>
<dbReference type="Proteomes" id="UP001240236">
    <property type="component" value="Unassembled WGS sequence"/>
</dbReference>
<evidence type="ECO:0000313" key="4">
    <source>
        <dbReference type="EMBL" id="MDQ0363552.1"/>
    </source>
</evidence>
<evidence type="ECO:0000256" key="1">
    <source>
        <dbReference type="ARBA" id="ARBA00008791"/>
    </source>
</evidence>
<accession>A0AAE3VTT9</accession>
<sequence>MTTRDVLGTGYLGTVNRYLDTSARPSRPSRPRRSAPAERHAVVVGADTTAAASIAVDHAAIEAALRGWELHIVHAQPRAATAHGRSVARDHGAALLERMCDRVHSGTDTVPVTSRLVVGSPVSCLLGETAPGDLLVVGAGHTRAAGLLAGATSNDVAARHRGTVLVVRMPGIPLSASWAARPLVTGFDGSPWSERAVRFALEEATLRACELTVLWSLPVWMSRADAQLRRSRLEAEAARNGVITHLLEIDSGARDRFVRESAHAAAMVVGSRGIGGLGGLLLGSVSQALIHRAHCPVFIVH</sequence>
<evidence type="ECO:0000256" key="2">
    <source>
        <dbReference type="SAM" id="MobiDB-lite"/>
    </source>
</evidence>
<dbReference type="SUPFAM" id="SSF52402">
    <property type="entry name" value="Adenine nucleotide alpha hydrolases-like"/>
    <property type="match status" value="2"/>
</dbReference>
<comment type="similarity">
    <text evidence="1">Belongs to the universal stress protein A family.</text>
</comment>
<dbReference type="Gene3D" id="3.40.50.620">
    <property type="entry name" value="HUPs"/>
    <property type="match status" value="2"/>
</dbReference>
<dbReference type="InterPro" id="IPR006016">
    <property type="entry name" value="UspA"/>
</dbReference>
<dbReference type="InterPro" id="IPR014729">
    <property type="entry name" value="Rossmann-like_a/b/a_fold"/>
</dbReference>
<reference evidence="4 5" key="1">
    <citation type="submission" date="2023-07" db="EMBL/GenBank/DDBJ databases">
        <title>Sequencing the genomes of 1000 actinobacteria strains.</title>
        <authorList>
            <person name="Klenk H.-P."/>
        </authorList>
    </citation>
    <scope>NUCLEOTIDE SEQUENCE [LARGE SCALE GENOMIC DNA]</scope>
    <source>
        <strain evidence="4 5">DSM 44709</strain>
    </source>
</reference>
<gene>
    <name evidence="4" type="ORF">J2S42_000221</name>
</gene>
<dbReference type="RefSeq" id="WP_307234267.1">
    <property type="nucleotide sequence ID" value="NZ_JAUSUZ010000001.1"/>
</dbReference>
<dbReference type="CDD" id="cd00293">
    <property type="entry name" value="USP-like"/>
    <property type="match status" value="1"/>
</dbReference>
<dbReference type="AlphaFoldDB" id="A0AAE3VTT9"/>
<dbReference type="PANTHER" id="PTHR46268:SF6">
    <property type="entry name" value="UNIVERSAL STRESS PROTEIN UP12"/>
    <property type="match status" value="1"/>
</dbReference>
<keyword evidence="5" id="KW-1185">Reference proteome</keyword>
<dbReference type="PANTHER" id="PTHR46268">
    <property type="entry name" value="STRESS RESPONSE PROTEIN NHAX"/>
    <property type="match status" value="1"/>
</dbReference>
<dbReference type="Pfam" id="PF00582">
    <property type="entry name" value="Usp"/>
    <property type="match status" value="2"/>
</dbReference>
<comment type="caution">
    <text evidence="4">The sequence shown here is derived from an EMBL/GenBank/DDBJ whole genome shotgun (WGS) entry which is preliminary data.</text>
</comment>
<dbReference type="InterPro" id="IPR006015">
    <property type="entry name" value="Universal_stress_UspA"/>
</dbReference>
<dbReference type="EMBL" id="JAUSUZ010000001">
    <property type="protein sequence ID" value="MDQ0363552.1"/>
    <property type="molecule type" value="Genomic_DNA"/>
</dbReference>